<evidence type="ECO:0000256" key="12">
    <source>
        <dbReference type="ARBA" id="ARBA00022833"/>
    </source>
</evidence>
<dbReference type="GO" id="GO:0036503">
    <property type="term" value="P:ERAD pathway"/>
    <property type="evidence" value="ECO:0007669"/>
    <property type="project" value="TreeGrafter"/>
</dbReference>
<evidence type="ECO:0000256" key="5">
    <source>
        <dbReference type="ARBA" id="ARBA00012483"/>
    </source>
</evidence>
<dbReference type="PANTHER" id="PTHR22763:SF184">
    <property type="entry name" value="E3 UBIQUITIN-PROTEIN LIGASE SYNOVIOLIN"/>
    <property type="match status" value="1"/>
</dbReference>
<feature type="transmembrane region" description="Helical" evidence="17">
    <location>
        <begin position="45"/>
        <end position="63"/>
    </location>
</feature>
<evidence type="ECO:0000256" key="10">
    <source>
        <dbReference type="ARBA" id="ARBA00022786"/>
    </source>
</evidence>
<dbReference type="PANTHER" id="PTHR22763">
    <property type="entry name" value="RING ZINC FINGER PROTEIN"/>
    <property type="match status" value="1"/>
</dbReference>
<dbReference type="AlphaFoldDB" id="A0A1D1ZW84"/>
<feature type="region of interest" description="Disordered" evidence="16">
    <location>
        <begin position="600"/>
        <end position="648"/>
    </location>
</feature>
<evidence type="ECO:0000256" key="15">
    <source>
        <dbReference type="PROSITE-ProRule" id="PRU00175"/>
    </source>
</evidence>
<keyword evidence="6" id="KW-0808">Transferase</keyword>
<organism evidence="19">
    <name type="scientific">Auxenochlorella protothecoides</name>
    <name type="common">Green microalga</name>
    <name type="synonym">Chlorella protothecoides</name>
    <dbReference type="NCBI Taxonomy" id="3075"/>
    <lineage>
        <taxon>Eukaryota</taxon>
        <taxon>Viridiplantae</taxon>
        <taxon>Chlorophyta</taxon>
        <taxon>core chlorophytes</taxon>
        <taxon>Trebouxiophyceae</taxon>
        <taxon>Chlorellales</taxon>
        <taxon>Chlorellaceae</taxon>
        <taxon>Auxenochlorella</taxon>
    </lineage>
</organism>
<dbReference type="GO" id="GO:0061630">
    <property type="term" value="F:ubiquitin protein ligase activity"/>
    <property type="evidence" value="ECO:0007669"/>
    <property type="project" value="UniProtKB-EC"/>
</dbReference>
<keyword evidence="8" id="KW-0479">Metal-binding</keyword>
<dbReference type="CDD" id="cd16479">
    <property type="entry name" value="RING-H2_synoviolin"/>
    <property type="match status" value="1"/>
</dbReference>
<evidence type="ECO:0000256" key="2">
    <source>
        <dbReference type="ARBA" id="ARBA00004477"/>
    </source>
</evidence>
<keyword evidence="12" id="KW-0862">Zinc</keyword>
<feature type="transmembrane region" description="Helical" evidence="17">
    <location>
        <begin position="104"/>
        <end position="123"/>
    </location>
</feature>
<dbReference type="Pfam" id="PF25563">
    <property type="entry name" value="TPR_SYVN1_N"/>
    <property type="match status" value="1"/>
</dbReference>
<comment type="subcellular location">
    <subcellularLocation>
        <location evidence="2">Endoplasmic reticulum membrane</location>
        <topology evidence="2">Multi-pass membrane protein</topology>
    </subcellularLocation>
</comment>
<feature type="transmembrane region" description="Helical" evidence="17">
    <location>
        <begin position="7"/>
        <end position="25"/>
    </location>
</feature>
<evidence type="ECO:0000256" key="16">
    <source>
        <dbReference type="SAM" id="MobiDB-lite"/>
    </source>
</evidence>
<evidence type="ECO:0000256" key="6">
    <source>
        <dbReference type="ARBA" id="ARBA00022679"/>
    </source>
</evidence>
<dbReference type="EMBL" id="GDKF01007408">
    <property type="protein sequence ID" value="JAT71214.1"/>
    <property type="molecule type" value="Transcribed_RNA"/>
</dbReference>
<protein>
    <recommendedName>
        <fullName evidence="5">RING-type E3 ubiquitin transferase</fullName>
        <ecNumber evidence="5">2.3.2.27</ecNumber>
    </recommendedName>
</protein>
<gene>
    <name evidence="19" type="ORF">g.25547</name>
</gene>
<dbReference type="SUPFAM" id="SSF57850">
    <property type="entry name" value="RING/U-box"/>
    <property type="match status" value="1"/>
</dbReference>
<dbReference type="InterPro" id="IPR058051">
    <property type="entry name" value="Znf_RING_synoviolin"/>
</dbReference>
<feature type="compositionally biased region" description="Gly residues" evidence="16">
    <location>
        <begin position="408"/>
        <end position="417"/>
    </location>
</feature>
<keyword evidence="9 15" id="KW-0863">Zinc-finger</keyword>
<dbReference type="SMART" id="SM00184">
    <property type="entry name" value="RING"/>
    <property type="match status" value="1"/>
</dbReference>
<comment type="pathway">
    <text evidence="3">Protein modification; protein ubiquitination.</text>
</comment>
<evidence type="ECO:0000256" key="17">
    <source>
        <dbReference type="SAM" id="Phobius"/>
    </source>
</evidence>
<evidence type="ECO:0000256" key="3">
    <source>
        <dbReference type="ARBA" id="ARBA00004906"/>
    </source>
</evidence>
<feature type="compositionally biased region" description="Low complexity" evidence="16">
    <location>
        <begin position="600"/>
        <end position="611"/>
    </location>
</feature>
<dbReference type="GO" id="GO:0005789">
    <property type="term" value="C:endoplasmic reticulum membrane"/>
    <property type="evidence" value="ECO:0007669"/>
    <property type="project" value="UniProtKB-SubCell"/>
</dbReference>
<accession>A0A1D1ZW84</accession>
<evidence type="ECO:0000256" key="11">
    <source>
        <dbReference type="ARBA" id="ARBA00022824"/>
    </source>
</evidence>
<dbReference type="InterPro" id="IPR013083">
    <property type="entry name" value="Znf_RING/FYVE/PHD"/>
</dbReference>
<evidence type="ECO:0000256" key="4">
    <source>
        <dbReference type="ARBA" id="ARBA00010089"/>
    </source>
</evidence>
<feature type="region of interest" description="Disordered" evidence="16">
    <location>
        <begin position="435"/>
        <end position="460"/>
    </location>
</feature>
<keyword evidence="11" id="KW-0256">Endoplasmic reticulum</keyword>
<evidence type="ECO:0000313" key="19">
    <source>
        <dbReference type="EMBL" id="JAT71214.1"/>
    </source>
</evidence>
<evidence type="ECO:0000256" key="7">
    <source>
        <dbReference type="ARBA" id="ARBA00022692"/>
    </source>
</evidence>
<dbReference type="EC" id="2.3.2.27" evidence="5"/>
<feature type="region of interest" description="Disordered" evidence="16">
    <location>
        <begin position="661"/>
        <end position="697"/>
    </location>
</feature>
<dbReference type="Pfam" id="PF13639">
    <property type="entry name" value="zf-RING_2"/>
    <property type="match status" value="1"/>
</dbReference>
<dbReference type="GO" id="GO:0043161">
    <property type="term" value="P:proteasome-mediated ubiquitin-dependent protein catabolic process"/>
    <property type="evidence" value="ECO:0007669"/>
    <property type="project" value="TreeGrafter"/>
</dbReference>
<dbReference type="InterPro" id="IPR050731">
    <property type="entry name" value="HRD1_E3_ubiq-ligases"/>
</dbReference>
<comment type="catalytic activity">
    <reaction evidence="1">
        <text>S-ubiquitinyl-[E2 ubiquitin-conjugating enzyme]-L-cysteine + [acceptor protein]-L-lysine = [E2 ubiquitin-conjugating enzyme]-L-cysteine + N(6)-ubiquitinyl-[acceptor protein]-L-lysine.</text>
        <dbReference type="EC" id="2.3.2.27"/>
    </reaction>
</comment>
<evidence type="ECO:0000256" key="8">
    <source>
        <dbReference type="ARBA" id="ARBA00022723"/>
    </source>
</evidence>
<evidence type="ECO:0000259" key="18">
    <source>
        <dbReference type="PROSITE" id="PS50089"/>
    </source>
</evidence>
<evidence type="ECO:0000256" key="9">
    <source>
        <dbReference type="ARBA" id="ARBA00022771"/>
    </source>
</evidence>
<feature type="transmembrane region" description="Helical" evidence="17">
    <location>
        <begin position="143"/>
        <end position="162"/>
    </location>
</feature>
<feature type="domain" description="RING-type" evidence="18">
    <location>
        <begin position="293"/>
        <end position="334"/>
    </location>
</feature>
<evidence type="ECO:0000256" key="14">
    <source>
        <dbReference type="ARBA" id="ARBA00023136"/>
    </source>
</evidence>
<dbReference type="InterPro" id="IPR001841">
    <property type="entry name" value="Znf_RING"/>
</dbReference>
<evidence type="ECO:0000256" key="13">
    <source>
        <dbReference type="ARBA" id="ARBA00022989"/>
    </source>
</evidence>
<feature type="compositionally biased region" description="Low complexity" evidence="16">
    <location>
        <begin position="435"/>
        <end position="444"/>
    </location>
</feature>
<feature type="compositionally biased region" description="Basic and acidic residues" evidence="16">
    <location>
        <begin position="396"/>
        <end position="407"/>
    </location>
</feature>
<dbReference type="GO" id="GO:0008270">
    <property type="term" value="F:zinc ion binding"/>
    <property type="evidence" value="ECO:0007669"/>
    <property type="project" value="UniProtKB-KW"/>
</dbReference>
<comment type="similarity">
    <text evidence="4">Belongs to the HRD1 family.</text>
</comment>
<feature type="region of interest" description="Disordered" evidence="16">
    <location>
        <begin position="388"/>
        <end position="417"/>
    </location>
</feature>
<proteinExistence type="inferred from homology"/>
<reference evidence="19" key="1">
    <citation type="submission" date="2015-08" db="EMBL/GenBank/DDBJ databases">
        <authorList>
            <person name="Babu N.S."/>
            <person name="Beckwith C.J."/>
            <person name="Beseler K.G."/>
            <person name="Brison A."/>
            <person name="Carone J.V."/>
            <person name="Caskin T.P."/>
            <person name="Diamond M."/>
            <person name="Durham M.E."/>
            <person name="Foxe J.M."/>
            <person name="Go M."/>
            <person name="Henderson B.A."/>
            <person name="Jones I.B."/>
            <person name="McGettigan J.A."/>
            <person name="Micheletti S.J."/>
            <person name="Nasrallah M.E."/>
            <person name="Ortiz D."/>
            <person name="Piller C.R."/>
            <person name="Privatt S.R."/>
            <person name="Schneider S.L."/>
            <person name="Sharp S."/>
            <person name="Smith T.C."/>
            <person name="Stanton J.D."/>
            <person name="Ullery H.E."/>
            <person name="Wilson R.J."/>
            <person name="Serrano M.G."/>
            <person name="Buck G."/>
            <person name="Lee V."/>
            <person name="Wang Y."/>
            <person name="Carvalho R."/>
            <person name="Voegtly L."/>
            <person name="Shi R."/>
            <person name="Duckworth R."/>
            <person name="Johnson A."/>
            <person name="Loviza R."/>
            <person name="Walstead R."/>
            <person name="Shah Z."/>
            <person name="Kiflezghi M."/>
            <person name="Wade K."/>
            <person name="Ball S.L."/>
            <person name="Bradley K.W."/>
            <person name="Asai D.J."/>
            <person name="Bowman C.A."/>
            <person name="Russell D.A."/>
            <person name="Pope W.H."/>
            <person name="Jacobs-Sera D."/>
            <person name="Hendrix R.W."/>
            <person name="Hatfull G.F."/>
        </authorList>
    </citation>
    <scope>NUCLEOTIDE SEQUENCE</scope>
</reference>
<evidence type="ECO:0000256" key="1">
    <source>
        <dbReference type="ARBA" id="ARBA00000900"/>
    </source>
</evidence>
<dbReference type="InterPro" id="IPR057992">
    <property type="entry name" value="TPR_SYVN1_N"/>
</dbReference>
<feature type="transmembrane region" description="Helical" evidence="17">
    <location>
        <begin position="226"/>
        <end position="247"/>
    </location>
</feature>
<feature type="transmembrane region" description="Helical" evidence="17">
    <location>
        <begin position="174"/>
        <end position="194"/>
    </location>
</feature>
<keyword evidence="10" id="KW-0833">Ubl conjugation pathway</keyword>
<dbReference type="PROSITE" id="PS50089">
    <property type="entry name" value="ZF_RING_2"/>
    <property type="match status" value="1"/>
</dbReference>
<sequence length="717" mass="76223">MALLSTGRYVGLSALLAGLVIWHGFSTREEFYPAVVHLSTSKVCIAVLGNLGFAATLLTYKCLTRIFLGQLRDAELERISERVSQAVVETCLAMTIFREDVSPLFMAMFVVVSFLKIFHWLVADRVDFIDTNPSVPMLTHFRLVSFNLLLLAADVCLLQYTLGRTMEQGISLHFLFAFESAVASSTCLVTFIKYCMSMTDVAMGGRWEGKGTATFFLELTLDLLHLIVYAAFFAVVFSTHGIPLYLIRDLYWTFRNFHQRMLDFLRYRRITTNMDARFPDATAEDLARADHTCIICREEMVVGGRTKRLPCGHVFHLHCLRSWLERQQTCPICRASVIPPAAARAAHVPQDGRPAPRGDPAALLEQLHAALLADAALPGDARAAAAAAWHQGPAGDRAEAAAHRGAEGGEGAGGAGNAGALAAAARRAALEAAARAAPGSRAPGSMAQGTGPSAAPNPCAGQPPLPVPCLLLPGPAPTSDETVLAAAAAATSLALASSQTPEGEGLAPELAAQVERLLELPGMACVLEGAALGLEATLRQQQLGLAELRRTLWEAGRRPGPPEFESALEALRDGGGPAQLAVRPPTHVSWPGPGAARGVAGCAPGAAPSAAEPERAAEAPLSAQRDADWQQERGSASDAEAAARMRRPTERRDAAMAAAHAARGDAAVHGDVTQQPSQATGGVQHARAEAGEVSEEVAELRRRRLARFRAEARAQDA</sequence>
<keyword evidence="13 17" id="KW-1133">Transmembrane helix</keyword>
<keyword evidence="14 17" id="KW-0472">Membrane</keyword>
<name>A0A1D1ZW84_AUXPR</name>
<keyword evidence="7 17" id="KW-0812">Transmembrane</keyword>
<dbReference type="Gene3D" id="3.30.40.10">
    <property type="entry name" value="Zinc/RING finger domain, C3HC4 (zinc finger)"/>
    <property type="match status" value="1"/>
</dbReference>